<dbReference type="EMBL" id="JACHGW010000002">
    <property type="protein sequence ID" value="MBB6050846.1"/>
    <property type="molecule type" value="Genomic_DNA"/>
</dbReference>
<dbReference type="Pfam" id="PF01261">
    <property type="entry name" value="AP_endonuc_2"/>
    <property type="match status" value="1"/>
</dbReference>
<dbReference type="GO" id="GO:0019324">
    <property type="term" value="P:L-lyxose metabolic process"/>
    <property type="evidence" value="ECO:0007669"/>
    <property type="project" value="TreeGrafter"/>
</dbReference>
<organism evidence="5 6">
    <name type="scientific">Armatimonas rosea</name>
    <dbReference type="NCBI Taxonomy" id="685828"/>
    <lineage>
        <taxon>Bacteria</taxon>
        <taxon>Bacillati</taxon>
        <taxon>Armatimonadota</taxon>
        <taxon>Armatimonadia</taxon>
        <taxon>Armatimonadales</taxon>
        <taxon>Armatimonadaceae</taxon>
        <taxon>Armatimonas</taxon>
    </lineage>
</organism>
<dbReference type="EC" id="5.3.1.14" evidence="5"/>
<gene>
    <name evidence="5" type="ORF">HNQ39_002637</name>
</gene>
<dbReference type="GO" id="GO:0019301">
    <property type="term" value="P:rhamnose catabolic process"/>
    <property type="evidence" value="ECO:0007669"/>
    <property type="project" value="TreeGrafter"/>
</dbReference>
<feature type="domain" description="Xylose isomerase-like TIM barrel" evidence="4">
    <location>
        <begin position="69"/>
        <end position="252"/>
    </location>
</feature>
<dbReference type="AlphaFoldDB" id="A0A7W9SQ97"/>
<dbReference type="RefSeq" id="WP_184196534.1">
    <property type="nucleotide sequence ID" value="NZ_JACHGW010000002.1"/>
</dbReference>
<dbReference type="Proteomes" id="UP000520814">
    <property type="component" value="Unassembled WGS sequence"/>
</dbReference>
<sequence length="394" mass="43011">MSQEQIRAALRALPIELPSWGFANAGTRFGAFPEPGVARDIYEKIEDAATVHRLTGVCPTVAVHIPWDLPPAGKTWADIAEFAKSEGVAIGAINPNLFQDHDYKLGSVCNPDPAIRKKAVAHLKECAEIMKVTGSKLLSIWLADGTNYPGQDDIKSRRQRLIDCLAEGYAAMPDDGEMLVEYKLFEPAFYHTDLADWGTSFTVCQKLGERAKVLVDTGHHGHYTNIEFIVATLIAEGRLGGFHFNDRRYADDDLIVGSANPYALFCIFHELINGNDGKTAFQTAYMLDQSHVVEKKIEAMVLSVLNVQTAYAKALLVDRAALAEMQVAGDVMGAHAILRDAYETDVRPILAATREEIGRPADPLKALATDALVAERRARRQVEPARASGAGLGA</sequence>
<dbReference type="GO" id="GO:0008740">
    <property type="term" value="F:L-rhamnose isomerase activity"/>
    <property type="evidence" value="ECO:0007669"/>
    <property type="project" value="UniProtKB-EC"/>
</dbReference>
<evidence type="ECO:0000256" key="1">
    <source>
        <dbReference type="ARBA" id="ARBA00022723"/>
    </source>
</evidence>
<evidence type="ECO:0000259" key="4">
    <source>
        <dbReference type="Pfam" id="PF01261"/>
    </source>
</evidence>
<reference evidence="5 6" key="1">
    <citation type="submission" date="2020-08" db="EMBL/GenBank/DDBJ databases">
        <title>Genomic Encyclopedia of Type Strains, Phase IV (KMG-IV): sequencing the most valuable type-strain genomes for metagenomic binning, comparative biology and taxonomic classification.</title>
        <authorList>
            <person name="Goeker M."/>
        </authorList>
    </citation>
    <scope>NUCLEOTIDE SEQUENCE [LARGE SCALE GENOMIC DNA]</scope>
    <source>
        <strain evidence="5 6">DSM 23562</strain>
    </source>
</reference>
<evidence type="ECO:0000256" key="3">
    <source>
        <dbReference type="ARBA" id="ARBA00023235"/>
    </source>
</evidence>
<dbReference type="SUPFAM" id="SSF51658">
    <property type="entry name" value="Xylose isomerase-like"/>
    <property type="match status" value="1"/>
</dbReference>
<protein>
    <submittedName>
        <fullName evidence="5">L-rhamnose isomerase/sugar isomerase</fullName>
        <ecNumber evidence="5">5.3.1.-</ecNumber>
        <ecNumber evidence="5">5.3.1.14</ecNumber>
    </submittedName>
</protein>
<name>A0A7W9SQ97_ARMRO</name>
<comment type="caution">
    <text evidence="5">The sequence shown here is derived from an EMBL/GenBank/DDBJ whole genome shotgun (WGS) entry which is preliminary data.</text>
</comment>
<keyword evidence="2" id="KW-0464">Manganese</keyword>
<dbReference type="EC" id="5.3.1.-" evidence="5"/>
<dbReference type="Gene3D" id="3.20.20.150">
    <property type="entry name" value="Divalent-metal-dependent TIM barrel enzymes"/>
    <property type="match status" value="1"/>
</dbReference>
<evidence type="ECO:0000313" key="5">
    <source>
        <dbReference type="EMBL" id="MBB6050846.1"/>
    </source>
</evidence>
<accession>A0A7W9SQ97</accession>
<dbReference type="GO" id="GO:0046872">
    <property type="term" value="F:metal ion binding"/>
    <property type="evidence" value="ECO:0007669"/>
    <property type="project" value="UniProtKB-KW"/>
</dbReference>
<dbReference type="PANTHER" id="PTHR30268:SF0">
    <property type="entry name" value="L-RHAMNOSE ISOMERASE"/>
    <property type="match status" value="1"/>
</dbReference>
<keyword evidence="3 5" id="KW-0413">Isomerase</keyword>
<keyword evidence="6" id="KW-1185">Reference proteome</keyword>
<proteinExistence type="predicted"/>
<dbReference type="NCBIfam" id="TIGR02635">
    <property type="entry name" value="RhaI_grampos"/>
    <property type="match status" value="1"/>
</dbReference>
<keyword evidence="1" id="KW-0479">Metal-binding</keyword>
<evidence type="ECO:0000313" key="6">
    <source>
        <dbReference type="Proteomes" id="UP000520814"/>
    </source>
</evidence>
<dbReference type="InterPro" id="IPR013022">
    <property type="entry name" value="Xyl_isomerase-like_TIM-brl"/>
</dbReference>
<dbReference type="PANTHER" id="PTHR30268">
    <property type="entry name" value="L-RHAMNOSE ISOMERASE"/>
    <property type="match status" value="1"/>
</dbReference>
<dbReference type="InterPro" id="IPR050337">
    <property type="entry name" value="L-rhamnose_isomerase"/>
</dbReference>
<evidence type="ECO:0000256" key="2">
    <source>
        <dbReference type="ARBA" id="ARBA00023211"/>
    </source>
</evidence>
<dbReference type="InterPro" id="IPR036237">
    <property type="entry name" value="Xyl_isomerase-like_sf"/>
</dbReference>
<dbReference type="InterPro" id="IPR013457">
    <property type="entry name" value="Rhamnose_iso-rel"/>
</dbReference>